<proteinExistence type="predicted"/>
<dbReference type="KEGG" id="amah:DLM_2697"/>
<dbReference type="AlphaFoldDB" id="A0A3G9GEM2"/>
<dbReference type="OrthoDB" id="6165634at2"/>
<sequence length="151" mass="17229">MNQQAVKKLTAAQKEKLISDLSFPWGRADLMCDGRRITLEVRRSSKGMTYRVCTFIDGVLDYKWAQGDTPCPEQKFLRKSVRPNVSPVKRKELEKKLGKRWVQKDKYINGSVTLYLPDWSSGKAAIGHLCKVCDSVELAEKTETKTAFVEE</sequence>
<protein>
    <submittedName>
        <fullName evidence="1">Uncharacterized protein</fullName>
    </submittedName>
</protein>
<evidence type="ECO:0000313" key="2">
    <source>
        <dbReference type="Proteomes" id="UP000198290"/>
    </source>
</evidence>
<reference evidence="1 2" key="2">
    <citation type="journal article" date="2017" name="Genome Announc.">
        <title>Draft genome sequence of Aquitalea magnusonii strain H3, a plant growth-promoting bacterium of duckweed Lemna minor.</title>
        <authorList>
            <person name="Ishizawa H."/>
            <person name="Kuroda M."/>
            <person name="Ike M."/>
        </authorList>
    </citation>
    <scope>NUCLEOTIDE SEQUENCE [LARGE SCALE GENOMIC DNA]</scope>
    <source>
        <strain evidence="1 2">H3</strain>
    </source>
</reference>
<dbReference type="RefSeq" id="WP_089084523.1">
    <property type="nucleotide sequence ID" value="NZ_AP018823.1"/>
</dbReference>
<dbReference type="Proteomes" id="UP000198290">
    <property type="component" value="Chromosome"/>
</dbReference>
<reference evidence="2" key="1">
    <citation type="journal article" date="2017" name="Biotechnol. Biofuels">
        <title>Evaluation of environmental bacterial communities as a factor affecting the growth of duckweed Lemna minor.</title>
        <authorList>
            <person name="Ishizawa H."/>
            <person name="Kuroda M."/>
            <person name="Morikawa M."/>
            <person name="Ike M."/>
        </authorList>
    </citation>
    <scope>NUCLEOTIDE SEQUENCE [LARGE SCALE GENOMIC DNA]</scope>
    <source>
        <strain evidence="2">H3</strain>
    </source>
</reference>
<reference evidence="2" key="3">
    <citation type="journal article" date="2017" name="Plant Physiol. Biochem.">
        <title>Differential oxidative and antioxidative response of duckweed Lemna minor toward plant growth promoting/inhibiting bacteria.</title>
        <authorList>
            <person name="Ishizawa H."/>
            <person name="Kuroda M."/>
            <person name="Morikawa M."/>
            <person name="Ike M."/>
        </authorList>
    </citation>
    <scope>NUCLEOTIDE SEQUENCE [LARGE SCALE GENOMIC DNA]</scope>
    <source>
        <strain evidence="2">H3</strain>
    </source>
</reference>
<organism evidence="1 2">
    <name type="scientific">Aquitalea magnusonii</name>
    <dbReference type="NCBI Taxonomy" id="332411"/>
    <lineage>
        <taxon>Bacteria</taxon>
        <taxon>Pseudomonadati</taxon>
        <taxon>Pseudomonadota</taxon>
        <taxon>Betaproteobacteria</taxon>
        <taxon>Neisseriales</taxon>
        <taxon>Chromobacteriaceae</taxon>
        <taxon>Aquitalea</taxon>
    </lineage>
</organism>
<gene>
    <name evidence="1" type="ORF">DLM_2697</name>
</gene>
<name>A0A3G9GEM2_9NEIS</name>
<keyword evidence="2" id="KW-1185">Reference proteome</keyword>
<evidence type="ECO:0000313" key="1">
    <source>
        <dbReference type="EMBL" id="BBF86298.1"/>
    </source>
</evidence>
<accession>A0A3G9GEM2</accession>
<dbReference type="EMBL" id="AP018823">
    <property type="protein sequence ID" value="BBF86298.1"/>
    <property type="molecule type" value="Genomic_DNA"/>
</dbReference>